<keyword evidence="5 10" id="KW-0819">tRNA processing</keyword>
<reference evidence="13" key="1">
    <citation type="journal article" date="2023" name="Mol. Phylogenet. Evol.">
        <title>Genome-scale phylogeny and comparative genomics of the fungal order Sordariales.</title>
        <authorList>
            <person name="Hensen N."/>
            <person name="Bonometti L."/>
            <person name="Westerberg I."/>
            <person name="Brannstrom I.O."/>
            <person name="Guillou S."/>
            <person name="Cros-Aarteil S."/>
            <person name="Calhoun S."/>
            <person name="Haridas S."/>
            <person name="Kuo A."/>
            <person name="Mondo S."/>
            <person name="Pangilinan J."/>
            <person name="Riley R."/>
            <person name="LaButti K."/>
            <person name="Andreopoulos B."/>
            <person name="Lipzen A."/>
            <person name="Chen C."/>
            <person name="Yan M."/>
            <person name="Daum C."/>
            <person name="Ng V."/>
            <person name="Clum A."/>
            <person name="Steindorff A."/>
            <person name="Ohm R.A."/>
            <person name="Martin F."/>
            <person name="Silar P."/>
            <person name="Natvig D.O."/>
            <person name="Lalanne C."/>
            <person name="Gautier V."/>
            <person name="Ament-Velasquez S.L."/>
            <person name="Kruys A."/>
            <person name="Hutchinson M.I."/>
            <person name="Powell A.J."/>
            <person name="Barry K."/>
            <person name="Miller A.N."/>
            <person name="Grigoriev I.V."/>
            <person name="Debuchy R."/>
            <person name="Gladieux P."/>
            <person name="Hiltunen Thoren M."/>
            <person name="Johannesson H."/>
        </authorList>
    </citation>
    <scope>NUCLEOTIDE SEQUENCE [LARGE SCALE GENOMIC DNA]</scope>
    <source>
        <strain evidence="13">CBS 340.73</strain>
    </source>
</reference>
<feature type="compositionally biased region" description="Acidic residues" evidence="11">
    <location>
        <begin position="176"/>
        <end position="189"/>
    </location>
</feature>
<dbReference type="GO" id="GO:0000460">
    <property type="term" value="P:maturation of 5.8S rRNA"/>
    <property type="evidence" value="ECO:0007669"/>
    <property type="project" value="UniProtKB-ARBA"/>
</dbReference>
<dbReference type="SUPFAM" id="SSF160350">
    <property type="entry name" value="Rnp2-like"/>
    <property type="match status" value="1"/>
</dbReference>
<dbReference type="PIRSF" id="PIRSF023803">
    <property type="entry name" value="Ribonuclease_P_prd"/>
    <property type="match status" value="1"/>
</dbReference>
<dbReference type="GO" id="GO:0033204">
    <property type="term" value="F:ribonuclease P RNA binding"/>
    <property type="evidence" value="ECO:0007669"/>
    <property type="project" value="InterPro"/>
</dbReference>
<evidence type="ECO:0000256" key="7">
    <source>
        <dbReference type="ARBA" id="ARBA00023242"/>
    </source>
</evidence>
<gene>
    <name evidence="12" type="ORF">QBC46DRAFT_159777</name>
</gene>
<evidence type="ECO:0000313" key="12">
    <source>
        <dbReference type="EMBL" id="KAK3938779.1"/>
    </source>
</evidence>
<dbReference type="InterPro" id="IPR002759">
    <property type="entry name" value="Pop5/Rpp14/Rnp2-like"/>
</dbReference>
<comment type="caution">
    <text evidence="12">The sequence shown here is derived from an EMBL/GenBank/DDBJ whole genome shotgun (WGS) entry which is preliminary data.</text>
</comment>
<keyword evidence="13" id="KW-1185">Reference proteome</keyword>
<feature type="region of interest" description="Disordered" evidence="11">
    <location>
        <begin position="169"/>
        <end position="189"/>
    </location>
</feature>
<protein>
    <recommendedName>
        <fullName evidence="8 10">Ribonuclease P/MRP protein subunit POP5</fullName>
        <ecNumber evidence="4 10">3.1.26.5</ecNumber>
    </recommendedName>
</protein>
<comment type="catalytic activity">
    <reaction evidence="1 10">
        <text>Endonucleolytic cleavage of RNA, removing 5'-extranucleotides from tRNA precursor.</text>
        <dbReference type="EC" id="3.1.26.5"/>
    </reaction>
</comment>
<comment type="function">
    <text evidence="9">Component of ribonuclease P, a protein complex that generates mature tRNA molecules by cleaving their 5'-ends. Also a component of RNase MRP, which cleaves pre-rRNA sequences.</text>
</comment>
<evidence type="ECO:0000256" key="6">
    <source>
        <dbReference type="ARBA" id="ARBA00022801"/>
    </source>
</evidence>
<dbReference type="GO" id="GO:0004526">
    <property type="term" value="F:ribonuclease P activity"/>
    <property type="evidence" value="ECO:0007669"/>
    <property type="project" value="UniProtKB-EC"/>
</dbReference>
<evidence type="ECO:0000256" key="4">
    <source>
        <dbReference type="ARBA" id="ARBA00012179"/>
    </source>
</evidence>
<evidence type="ECO:0000256" key="8">
    <source>
        <dbReference type="ARBA" id="ARBA00044198"/>
    </source>
</evidence>
<dbReference type="Pfam" id="PF01900">
    <property type="entry name" value="RNase_P_Rpp14"/>
    <property type="match status" value="1"/>
</dbReference>
<dbReference type="EMBL" id="MU853822">
    <property type="protein sequence ID" value="KAK3938779.1"/>
    <property type="molecule type" value="Genomic_DNA"/>
</dbReference>
<sequence>MVRLKDRYLLVNILYSDLPPGHPKDAPVPDLLLYNQPTAGELRPQHLLKAIRGEVAALFGDCGAGAVDRSLQVKYLSSATSTFILRISRAHYRLVWAALAFMNSLPVGRPGRPCVYRVVRVSGTMRKVEQAAIQRAKLLMLAARDEMAGNKNTSALDALFKADKVETRRLAAPTQDQDEPDEDVAMDED</sequence>
<evidence type="ECO:0000256" key="3">
    <source>
        <dbReference type="ARBA" id="ARBA00010800"/>
    </source>
</evidence>
<evidence type="ECO:0000256" key="1">
    <source>
        <dbReference type="ARBA" id="ARBA00000928"/>
    </source>
</evidence>
<dbReference type="GO" id="GO:0030681">
    <property type="term" value="C:multimeric ribonuclease P complex"/>
    <property type="evidence" value="ECO:0007669"/>
    <property type="project" value="TreeGrafter"/>
</dbReference>
<dbReference type="GO" id="GO:0000172">
    <property type="term" value="C:ribonuclease MRP complex"/>
    <property type="evidence" value="ECO:0007669"/>
    <property type="project" value="TreeGrafter"/>
</dbReference>
<evidence type="ECO:0000256" key="5">
    <source>
        <dbReference type="ARBA" id="ARBA00022694"/>
    </source>
</evidence>
<dbReference type="PANTHER" id="PTHR15441">
    <property type="entry name" value="RIBONUCLEASE P PROTEIN SUBUNIT P14"/>
    <property type="match status" value="1"/>
</dbReference>
<dbReference type="EC" id="3.1.26.5" evidence="4 10"/>
<comment type="subcellular location">
    <subcellularLocation>
        <location evidence="2">Nucleus</location>
    </subcellularLocation>
</comment>
<dbReference type="InterPro" id="IPR016819">
    <property type="entry name" value="RNase_P/MRP_POP5"/>
</dbReference>
<dbReference type="FunFam" id="3.30.70.3250:FF:000004">
    <property type="entry name" value="Ribonuclease P/MRP protein subunit POP5"/>
    <property type="match status" value="1"/>
</dbReference>
<proteinExistence type="inferred from homology"/>
<dbReference type="GO" id="GO:0005730">
    <property type="term" value="C:nucleolus"/>
    <property type="evidence" value="ECO:0007669"/>
    <property type="project" value="TreeGrafter"/>
</dbReference>
<comment type="similarity">
    <text evidence="3 10">Belongs to the eukaryotic/archaeal RNase P protein component 2 family.</text>
</comment>
<accession>A0AAN6S341</accession>
<dbReference type="PANTHER" id="PTHR15441:SF2">
    <property type="entry name" value="RIBONUCLEASE P_MRP PROTEIN SUBUNIT POP5"/>
    <property type="match status" value="1"/>
</dbReference>
<evidence type="ECO:0000313" key="13">
    <source>
        <dbReference type="Proteomes" id="UP001303473"/>
    </source>
</evidence>
<dbReference type="AlphaFoldDB" id="A0AAN6S341"/>
<evidence type="ECO:0000256" key="2">
    <source>
        <dbReference type="ARBA" id="ARBA00004123"/>
    </source>
</evidence>
<name>A0AAN6S341_9PEZI</name>
<evidence type="ECO:0000256" key="11">
    <source>
        <dbReference type="SAM" id="MobiDB-lite"/>
    </source>
</evidence>
<dbReference type="GO" id="GO:0001682">
    <property type="term" value="P:tRNA 5'-leader removal"/>
    <property type="evidence" value="ECO:0007669"/>
    <property type="project" value="InterPro"/>
</dbReference>
<evidence type="ECO:0000256" key="10">
    <source>
        <dbReference type="PIRNR" id="PIRNR023803"/>
    </source>
</evidence>
<dbReference type="InterPro" id="IPR038085">
    <property type="entry name" value="Rnp2-like_sf"/>
</dbReference>
<evidence type="ECO:0000256" key="9">
    <source>
        <dbReference type="ARBA" id="ARBA00055200"/>
    </source>
</evidence>
<dbReference type="Proteomes" id="UP001303473">
    <property type="component" value="Unassembled WGS sequence"/>
</dbReference>
<organism evidence="12 13">
    <name type="scientific">Diplogelasinospora grovesii</name>
    <dbReference type="NCBI Taxonomy" id="303347"/>
    <lineage>
        <taxon>Eukaryota</taxon>
        <taxon>Fungi</taxon>
        <taxon>Dikarya</taxon>
        <taxon>Ascomycota</taxon>
        <taxon>Pezizomycotina</taxon>
        <taxon>Sordariomycetes</taxon>
        <taxon>Sordariomycetidae</taxon>
        <taxon>Sordariales</taxon>
        <taxon>Diplogelasinosporaceae</taxon>
        <taxon>Diplogelasinospora</taxon>
    </lineage>
</organism>
<keyword evidence="6" id="KW-0378">Hydrolase</keyword>
<dbReference type="Gene3D" id="3.30.70.3250">
    <property type="entry name" value="Ribonuclease P, Pop5 subunit"/>
    <property type="match status" value="1"/>
</dbReference>
<keyword evidence="7" id="KW-0539">Nucleus</keyword>